<organism evidence="1 2">
    <name type="scientific">Lampropedia puyangensis</name>
    <dbReference type="NCBI Taxonomy" id="1330072"/>
    <lineage>
        <taxon>Bacteria</taxon>
        <taxon>Pseudomonadati</taxon>
        <taxon>Pseudomonadota</taxon>
        <taxon>Betaproteobacteria</taxon>
        <taxon>Burkholderiales</taxon>
        <taxon>Comamonadaceae</taxon>
        <taxon>Lampropedia</taxon>
    </lineage>
</organism>
<reference evidence="1 2" key="1">
    <citation type="journal article" date="2015" name="Antonie Van Leeuwenhoek">
        <title>Lampropedia puyangensis sp. nov., isolated from symptomatic bark of Populus ? euramericana canker and emended description of Lampropedia hyalina (Ehrenberg 1832) Lee et al. 2004.</title>
        <authorList>
            <person name="Li Y."/>
            <person name="Wang T."/>
            <person name="Piao C.G."/>
            <person name="Wang L.F."/>
            <person name="Tian G.Z."/>
            <person name="Zhu T.H."/>
            <person name="Guo M.W."/>
        </authorList>
    </citation>
    <scope>NUCLEOTIDE SEQUENCE [LARGE SCALE GENOMIC DNA]</scope>
    <source>
        <strain evidence="1 2">2-bin</strain>
    </source>
</reference>
<evidence type="ECO:0000313" key="1">
    <source>
        <dbReference type="EMBL" id="THT96455.1"/>
    </source>
</evidence>
<name>A0A4V4GQ54_9BURK</name>
<proteinExistence type="predicted"/>
<protein>
    <submittedName>
        <fullName evidence="1">Uncharacterized protein</fullName>
    </submittedName>
</protein>
<sequence length="64" mass="7016">MTNQIAGEWCAAGQAHQHAPCATPDFWIEPVIVTVIAALQSTLGNALVLADISRCLWRKQWVVD</sequence>
<dbReference type="RefSeq" id="WP_136574780.1">
    <property type="nucleotide sequence ID" value="NZ_STFG01000029.1"/>
</dbReference>
<dbReference type="AlphaFoldDB" id="A0A4V4GQ54"/>
<comment type="caution">
    <text evidence="1">The sequence shown here is derived from an EMBL/GenBank/DDBJ whole genome shotgun (WGS) entry which is preliminary data.</text>
</comment>
<gene>
    <name evidence="1" type="ORF">E9531_16000</name>
</gene>
<dbReference type="Proteomes" id="UP000308917">
    <property type="component" value="Unassembled WGS sequence"/>
</dbReference>
<keyword evidence="2" id="KW-1185">Reference proteome</keyword>
<dbReference type="EMBL" id="STFG01000029">
    <property type="protein sequence ID" value="THT96455.1"/>
    <property type="molecule type" value="Genomic_DNA"/>
</dbReference>
<accession>A0A4V4GQ54</accession>
<evidence type="ECO:0000313" key="2">
    <source>
        <dbReference type="Proteomes" id="UP000308917"/>
    </source>
</evidence>